<evidence type="ECO:0000256" key="3">
    <source>
        <dbReference type="ARBA" id="ARBA00023125"/>
    </source>
</evidence>
<dbReference type="Pfam" id="PF03466">
    <property type="entry name" value="LysR_substrate"/>
    <property type="match status" value="1"/>
</dbReference>
<dbReference type="PANTHER" id="PTHR30126:SF2">
    <property type="entry name" value="HTH-TYPE TRANSCRIPTIONAL REGULATOR YJIE"/>
    <property type="match status" value="1"/>
</dbReference>
<dbReference type="PANTHER" id="PTHR30126">
    <property type="entry name" value="HTH-TYPE TRANSCRIPTIONAL REGULATOR"/>
    <property type="match status" value="1"/>
</dbReference>
<dbReference type="Pfam" id="PF00126">
    <property type="entry name" value="HTH_1"/>
    <property type="match status" value="1"/>
</dbReference>
<dbReference type="InterPro" id="IPR036390">
    <property type="entry name" value="WH_DNA-bd_sf"/>
</dbReference>
<keyword evidence="7" id="KW-1185">Reference proteome</keyword>
<protein>
    <submittedName>
        <fullName evidence="6">LysR family transcriptional regulator</fullName>
    </submittedName>
</protein>
<reference evidence="6 7" key="1">
    <citation type="submission" date="2022-10" db="EMBL/GenBank/DDBJ databases">
        <title>Defluviimonas sp. nov., isolated from ocean surface sediments.</title>
        <authorList>
            <person name="He W."/>
            <person name="Wang L."/>
            <person name="Zhang D.-F."/>
        </authorList>
    </citation>
    <scope>NUCLEOTIDE SEQUENCE [LARGE SCALE GENOMIC DNA]</scope>
    <source>
        <strain evidence="6 7">WL0050</strain>
    </source>
</reference>
<evidence type="ECO:0000256" key="1">
    <source>
        <dbReference type="ARBA" id="ARBA00009437"/>
    </source>
</evidence>
<dbReference type="InterPro" id="IPR000847">
    <property type="entry name" value="LysR_HTH_N"/>
</dbReference>
<dbReference type="SUPFAM" id="SSF53850">
    <property type="entry name" value="Periplasmic binding protein-like II"/>
    <property type="match status" value="1"/>
</dbReference>
<dbReference type="InterPro" id="IPR036388">
    <property type="entry name" value="WH-like_DNA-bd_sf"/>
</dbReference>
<comment type="caution">
    <text evidence="6">The sequence shown here is derived from an EMBL/GenBank/DDBJ whole genome shotgun (WGS) entry which is preliminary data.</text>
</comment>
<dbReference type="Proteomes" id="UP001652564">
    <property type="component" value="Unassembled WGS sequence"/>
</dbReference>
<keyword evidence="2" id="KW-0805">Transcription regulation</keyword>
<feature type="domain" description="HTH lysR-type" evidence="5">
    <location>
        <begin position="1"/>
        <end position="58"/>
    </location>
</feature>
<evidence type="ECO:0000259" key="5">
    <source>
        <dbReference type="PROSITE" id="PS50931"/>
    </source>
</evidence>
<gene>
    <name evidence="6" type="ORF">OEZ71_06610</name>
</gene>
<dbReference type="PRINTS" id="PR00039">
    <property type="entry name" value="HTHLYSR"/>
</dbReference>
<dbReference type="RefSeq" id="WP_263739165.1">
    <property type="nucleotide sequence ID" value="NZ_JAOWKZ010000002.1"/>
</dbReference>
<keyword evidence="3" id="KW-0238">DNA-binding</keyword>
<dbReference type="Gene3D" id="3.40.190.10">
    <property type="entry name" value="Periplasmic binding protein-like II"/>
    <property type="match status" value="2"/>
</dbReference>
<keyword evidence="4" id="KW-0804">Transcription</keyword>
<dbReference type="EMBL" id="JAOWKZ010000002">
    <property type="protein sequence ID" value="MCV2871963.1"/>
    <property type="molecule type" value="Genomic_DNA"/>
</dbReference>
<comment type="similarity">
    <text evidence="1">Belongs to the LysR transcriptional regulatory family.</text>
</comment>
<name>A0ABT2ZLF8_9RHOB</name>
<evidence type="ECO:0000256" key="4">
    <source>
        <dbReference type="ARBA" id="ARBA00023163"/>
    </source>
</evidence>
<evidence type="ECO:0000313" key="7">
    <source>
        <dbReference type="Proteomes" id="UP001652564"/>
    </source>
</evidence>
<dbReference type="InterPro" id="IPR005119">
    <property type="entry name" value="LysR_subst-bd"/>
</dbReference>
<accession>A0ABT2ZLF8</accession>
<sequence>MDLNWLQDFVCLARTLNFTRAAEERNITQPAFSRRIKALEYWIGVPLIKRSTYPVQLSEAGQQFLPVARNAIAEITDVRQTIRAQERGVTAFQRFAVLHTISVNYLSRRIGQMERDIPNLRVRVYSDNLRACCQMLSDGACDFLLCYSHQDVQPIFDGTQFTRKDIGAEKIFPVAQAEVARRYGWSLDTADVPPMPYLGYDPSSFLGTVVDQTIGRREPPLALCYMDALTEAIKRRTLSGSGVSWLPESVVADEMAEGRIVRVGGESWEATLTLSLFCSPERLDKIGRDVWETL</sequence>
<proteinExistence type="inferred from homology"/>
<dbReference type="Gene3D" id="1.10.10.10">
    <property type="entry name" value="Winged helix-like DNA-binding domain superfamily/Winged helix DNA-binding domain"/>
    <property type="match status" value="1"/>
</dbReference>
<dbReference type="SUPFAM" id="SSF46785">
    <property type="entry name" value="Winged helix' DNA-binding domain"/>
    <property type="match status" value="1"/>
</dbReference>
<evidence type="ECO:0000256" key="2">
    <source>
        <dbReference type="ARBA" id="ARBA00023015"/>
    </source>
</evidence>
<evidence type="ECO:0000313" key="6">
    <source>
        <dbReference type="EMBL" id="MCV2871963.1"/>
    </source>
</evidence>
<organism evidence="6 7">
    <name type="scientific">Albidovulum litorale</name>
    <dbReference type="NCBI Taxonomy" id="2984134"/>
    <lineage>
        <taxon>Bacteria</taxon>
        <taxon>Pseudomonadati</taxon>
        <taxon>Pseudomonadota</taxon>
        <taxon>Alphaproteobacteria</taxon>
        <taxon>Rhodobacterales</taxon>
        <taxon>Paracoccaceae</taxon>
        <taxon>Albidovulum</taxon>
    </lineage>
</organism>
<dbReference type="PROSITE" id="PS50931">
    <property type="entry name" value="HTH_LYSR"/>
    <property type="match status" value="1"/>
</dbReference>